<dbReference type="RefSeq" id="WP_309310786.1">
    <property type="nucleotide sequence ID" value="NZ_CP133592.1"/>
</dbReference>
<feature type="compositionally biased region" description="Low complexity" evidence="1">
    <location>
        <begin position="65"/>
        <end position="94"/>
    </location>
</feature>
<accession>A0AA51UKC7</accession>
<dbReference type="KEGG" id="mseb:RE474_12995"/>
<evidence type="ECO:0000313" key="2">
    <source>
        <dbReference type="EMBL" id="WMW24979.1"/>
    </source>
</evidence>
<sequence>MRVDTKGQKSKKLIPIIAIFVVLILFSSQSMAEVVDQLKVEINEHDILGPFDSTISEKDTSIKSSNTYNSGSNSGHSTGSHATYTASSSDTSSSQVTKGTVNTDLFTLLKKYTEYYNSGIDEVPGIVKNIAGNDLILLEIAMNDNSELRIKVCTEDGLITEFSKLSSGEKIDPTVTLTSNENTIRTIIKSDDPLGYFITSLNQGLINIECKGFIKKAALSTLKALG</sequence>
<evidence type="ECO:0000256" key="1">
    <source>
        <dbReference type="SAM" id="MobiDB-lite"/>
    </source>
</evidence>
<dbReference type="GeneID" id="84233650"/>
<keyword evidence="3" id="KW-1185">Reference proteome</keyword>
<dbReference type="Proteomes" id="UP001182908">
    <property type="component" value="Chromosome"/>
</dbReference>
<protein>
    <submittedName>
        <fullName evidence="2">Uncharacterized protein</fullName>
    </submittedName>
</protein>
<dbReference type="EMBL" id="CP133592">
    <property type="protein sequence ID" value="WMW24979.1"/>
    <property type="molecule type" value="Genomic_DNA"/>
</dbReference>
<proteinExistence type="predicted"/>
<reference evidence="2 3" key="1">
    <citation type="submission" date="2023-08" db="EMBL/GenBank/DDBJ databases">
        <title>Methanolobus mangrovi sp. nov. and Methanolobus sediminis sp. nov, two novel methylotrophic methanogens isolated from mangrove sediments in China.</title>
        <authorList>
            <person name="Zhou J."/>
        </authorList>
    </citation>
    <scope>NUCLEOTIDE SEQUENCE [LARGE SCALE GENOMIC DNA]</scope>
    <source>
        <strain evidence="2 3">FTZ6</strain>
    </source>
</reference>
<gene>
    <name evidence="2" type="ORF">RE474_12995</name>
</gene>
<organism evidence="2 3">
    <name type="scientific">Methanolobus sediminis</name>
    <dbReference type="NCBI Taxonomy" id="3072978"/>
    <lineage>
        <taxon>Archaea</taxon>
        <taxon>Methanobacteriati</taxon>
        <taxon>Methanobacteriota</taxon>
        <taxon>Stenosarchaea group</taxon>
        <taxon>Methanomicrobia</taxon>
        <taxon>Methanosarcinales</taxon>
        <taxon>Methanosarcinaceae</taxon>
        <taxon>Methanolobus</taxon>
    </lineage>
</organism>
<feature type="region of interest" description="Disordered" evidence="1">
    <location>
        <begin position="65"/>
        <end position="97"/>
    </location>
</feature>
<name>A0AA51UKC7_9EURY</name>
<dbReference type="AlphaFoldDB" id="A0AA51UKC7"/>
<evidence type="ECO:0000313" key="3">
    <source>
        <dbReference type="Proteomes" id="UP001182908"/>
    </source>
</evidence>